<proteinExistence type="predicted"/>
<reference evidence="1" key="1">
    <citation type="journal article" date="2017" name="Nature">
        <title>The genome of Chenopodium quinoa.</title>
        <authorList>
            <person name="Jarvis D.E."/>
            <person name="Ho Y.S."/>
            <person name="Lightfoot D.J."/>
            <person name="Schmoeckel S.M."/>
            <person name="Li B."/>
            <person name="Borm T.J.A."/>
            <person name="Ohyanagi H."/>
            <person name="Mineta K."/>
            <person name="Michell C.T."/>
            <person name="Saber N."/>
            <person name="Kharbatia N.M."/>
            <person name="Rupper R.R."/>
            <person name="Sharp A.R."/>
            <person name="Dally N."/>
            <person name="Boughton B.A."/>
            <person name="Woo Y.H."/>
            <person name="Gao G."/>
            <person name="Schijlen E.G.W.M."/>
            <person name="Guo X."/>
            <person name="Momin A.A."/>
            <person name="Negrao S."/>
            <person name="Al-Babili S."/>
            <person name="Gehring C."/>
            <person name="Roessner U."/>
            <person name="Jung C."/>
            <person name="Murphy K."/>
            <person name="Arold S.T."/>
            <person name="Gojobori T."/>
            <person name="van der Linden C.G."/>
            <person name="van Loo E.N."/>
            <person name="Jellen E.N."/>
            <person name="Maughan P.J."/>
            <person name="Tester M."/>
        </authorList>
    </citation>
    <scope>NUCLEOTIDE SEQUENCE [LARGE SCALE GENOMIC DNA]</scope>
    <source>
        <strain evidence="1">cv. PI 614886</strain>
    </source>
</reference>
<protein>
    <submittedName>
        <fullName evidence="1">Uncharacterized protein</fullName>
    </submittedName>
</protein>
<keyword evidence="2" id="KW-1185">Reference proteome</keyword>
<name>A0A803KTM2_CHEQI</name>
<dbReference type="AlphaFoldDB" id="A0A803KTM2"/>
<dbReference type="Gramene" id="AUR62002380-RA">
    <property type="protein sequence ID" value="AUR62002380-RA:cds"/>
    <property type="gene ID" value="AUR62002380"/>
</dbReference>
<evidence type="ECO:0000313" key="2">
    <source>
        <dbReference type="Proteomes" id="UP000596660"/>
    </source>
</evidence>
<dbReference type="EnsemblPlants" id="AUR62002380-RA">
    <property type="protein sequence ID" value="AUR62002380-RA:cds"/>
    <property type="gene ID" value="AUR62002380"/>
</dbReference>
<evidence type="ECO:0000313" key="1">
    <source>
        <dbReference type="EnsemblPlants" id="AUR62002380-RA:cds"/>
    </source>
</evidence>
<organism evidence="1 2">
    <name type="scientific">Chenopodium quinoa</name>
    <name type="common">Quinoa</name>
    <dbReference type="NCBI Taxonomy" id="63459"/>
    <lineage>
        <taxon>Eukaryota</taxon>
        <taxon>Viridiplantae</taxon>
        <taxon>Streptophyta</taxon>
        <taxon>Embryophyta</taxon>
        <taxon>Tracheophyta</taxon>
        <taxon>Spermatophyta</taxon>
        <taxon>Magnoliopsida</taxon>
        <taxon>eudicotyledons</taxon>
        <taxon>Gunneridae</taxon>
        <taxon>Pentapetalae</taxon>
        <taxon>Caryophyllales</taxon>
        <taxon>Chenopodiaceae</taxon>
        <taxon>Chenopodioideae</taxon>
        <taxon>Atripliceae</taxon>
        <taxon>Chenopodium</taxon>
    </lineage>
</organism>
<sequence>MSSIKCLDNDTLKLMHDMDKIIDKNLADLTTINILKRTQANSYPPVMLAIVYKAQEEVSMRKFNDAKTTIERVYSCLKTMNHILNNFYDRHDSREITTFTWPPLMFSGFFNVEADYKISDQLLASVKA</sequence>
<accession>A0A803KTM2</accession>
<dbReference type="Proteomes" id="UP000596660">
    <property type="component" value="Unplaced"/>
</dbReference>
<reference evidence="1" key="2">
    <citation type="submission" date="2021-03" db="UniProtKB">
        <authorList>
            <consortium name="EnsemblPlants"/>
        </authorList>
    </citation>
    <scope>IDENTIFICATION</scope>
</reference>